<name>A0A9K3PZW7_9STRA</name>
<evidence type="ECO:0000256" key="1">
    <source>
        <dbReference type="SAM" id="MobiDB-lite"/>
    </source>
</evidence>
<evidence type="ECO:0000313" key="4">
    <source>
        <dbReference type="Proteomes" id="UP000693970"/>
    </source>
</evidence>
<feature type="transmembrane region" description="Helical" evidence="2">
    <location>
        <begin position="67"/>
        <end position="86"/>
    </location>
</feature>
<dbReference type="AlphaFoldDB" id="A0A9K3PZW7"/>
<reference evidence="3" key="1">
    <citation type="journal article" date="2021" name="Sci. Rep.">
        <title>Diploid genomic architecture of Nitzschia inconspicua, an elite biomass production diatom.</title>
        <authorList>
            <person name="Oliver A."/>
            <person name="Podell S."/>
            <person name="Pinowska A."/>
            <person name="Traller J.C."/>
            <person name="Smith S.R."/>
            <person name="McClure R."/>
            <person name="Beliaev A."/>
            <person name="Bohutskyi P."/>
            <person name="Hill E.A."/>
            <person name="Rabines A."/>
            <person name="Zheng H."/>
            <person name="Allen L.Z."/>
            <person name="Kuo A."/>
            <person name="Grigoriev I.V."/>
            <person name="Allen A.E."/>
            <person name="Hazlebeck D."/>
            <person name="Allen E.E."/>
        </authorList>
    </citation>
    <scope>NUCLEOTIDE SEQUENCE</scope>
    <source>
        <strain evidence="3">Hildebrandi</strain>
    </source>
</reference>
<evidence type="ECO:0000256" key="2">
    <source>
        <dbReference type="SAM" id="Phobius"/>
    </source>
</evidence>
<dbReference type="Proteomes" id="UP000693970">
    <property type="component" value="Unassembled WGS sequence"/>
</dbReference>
<accession>A0A9K3PZW7</accession>
<sequence>MVPTLPTVNEDDDAGVGSSYLSSLFRSLSFRSLYPLQMSSSSATPWNQNRHPNNGLPSRQQHQQQKYLHVGILLSVAFVFFQFMSWRSTKTLKQLGMKKQIRQPIPSSQQSMSTVERFLWYRNQSHISQLLPQQTLMYDKTNFDRSIVLAQQIVSHAGLPWSDMDWSTGHATSCGFHKCFFTSSTNSSIGYLLSTLPDDDQNLNERNHAYKMEQDLVQKYGIPQVSMEPPSILSPPIPSDVHTVLDAYTHIKNGLLKPSNGVFHKVQNGTAIPTITIQKVWKVPEPNLLIGFLGPKYIKMQEVLPAFVRQVHQSNHQHLFQNEFSKEIERTQRIVHDETYKSMLCDYHGILTTTGRLYLIDMDGHFSTSCAMIGEESSSRTLTAEDLKVHMTNLLNAVVQQLDYATLVSDSNT</sequence>
<keyword evidence="2" id="KW-0812">Transmembrane</keyword>
<feature type="region of interest" description="Disordered" evidence="1">
    <location>
        <begin position="41"/>
        <end position="61"/>
    </location>
</feature>
<comment type="caution">
    <text evidence="3">The sequence shown here is derived from an EMBL/GenBank/DDBJ whole genome shotgun (WGS) entry which is preliminary data.</text>
</comment>
<evidence type="ECO:0000313" key="3">
    <source>
        <dbReference type="EMBL" id="KAG7365741.1"/>
    </source>
</evidence>
<protein>
    <submittedName>
        <fullName evidence="3">Uncharacterized protein</fullName>
    </submittedName>
</protein>
<gene>
    <name evidence="3" type="ORF">IV203_028411</name>
</gene>
<keyword evidence="2" id="KW-1133">Transmembrane helix</keyword>
<dbReference type="EMBL" id="JAGRRH010000007">
    <property type="protein sequence ID" value="KAG7365741.1"/>
    <property type="molecule type" value="Genomic_DNA"/>
</dbReference>
<keyword evidence="4" id="KW-1185">Reference proteome</keyword>
<reference evidence="3" key="2">
    <citation type="submission" date="2021-04" db="EMBL/GenBank/DDBJ databases">
        <authorList>
            <person name="Podell S."/>
        </authorList>
    </citation>
    <scope>NUCLEOTIDE SEQUENCE</scope>
    <source>
        <strain evidence="3">Hildebrandi</strain>
    </source>
</reference>
<proteinExistence type="predicted"/>
<organism evidence="3 4">
    <name type="scientific">Nitzschia inconspicua</name>
    <dbReference type="NCBI Taxonomy" id="303405"/>
    <lineage>
        <taxon>Eukaryota</taxon>
        <taxon>Sar</taxon>
        <taxon>Stramenopiles</taxon>
        <taxon>Ochrophyta</taxon>
        <taxon>Bacillariophyta</taxon>
        <taxon>Bacillariophyceae</taxon>
        <taxon>Bacillariophycidae</taxon>
        <taxon>Bacillariales</taxon>
        <taxon>Bacillariaceae</taxon>
        <taxon>Nitzschia</taxon>
    </lineage>
</organism>
<keyword evidence="2" id="KW-0472">Membrane</keyword>